<evidence type="ECO:0000313" key="2">
    <source>
        <dbReference type="EMBL" id="MFD2275928.1"/>
    </source>
</evidence>
<feature type="domain" description="DUF4340" evidence="1">
    <location>
        <begin position="224"/>
        <end position="421"/>
    </location>
</feature>
<evidence type="ECO:0000313" key="3">
    <source>
        <dbReference type="Proteomes" id="UP001597297"/>
    </source>
</evidence>
<accession>A0ABW5E3S3</accession>
<comment type="caution">
    <text evidence="2">The sequence shown here is derived from an EMBL/GenBank/DDBJ whole genome shotgun (WGS) entry which is preliminary data.</text>
</comment>
<reference evidence="3" key="1">
    <citation type="journal article" date="2019" name="Int. J. Syst. Evol. Microbiol.">
        <title>The Global Catalogue of Microorganisms (GCM) 10K type strain sequencing project: providing services to taxonomists for standard genome sequencing and annotation.</title>
        <authorList>
            <consortium name="The Broad Institute Genomics Platform"/>
            <consortium name="The Broad Institute Genome Sequencing Center for Infectious Disease"/>
            <person name="Wu L."/>
            <person name="Ma J."/>
        </authorList>
    </citation>
    <scope>NUCLEOTIDE SEQUENCE [LARGE SCALE GENOMIC DNA]</scope>
    <source>
        <strain evidence="3">JCM 16545</strain>
    </source>
</reference>
<protein>
    <submittedName>
        <fullName evidence="2">DUF4340 domain-containing protein</fullName>
    </submittedName>
</protein>
<organism evidence="2 3">
    <name type="scientific">Rubritalea spongiae</name>
    <dbReference type="NCBI Taxonomy" id="430797"/>
    <lineage>
        <taxon>Bacteria</taxon>
        <taxon>Pseudomonadati</taxon>
        <taxon>Verrucomicrobiota</taxon>
        <taxon>Verrucomicrobiia</taxon>
        <taxon>Verrucomicrobiales</taxon>
        <taxon>Rubritaleaceae</taxon>
        <taxon>Rubritalea</taxon>
    </lineage>
</organism>
<dbReference type="InterPro" id="IPR025641">
    <property type="entry name" value="DUF4340"/>
</dbReference>
<proteinExistence type="predicted"/>
<dbReference type="Pfam" id="PF14238">
    <property type="entry name" value="DUF4340"/>
    <property type="match status" value="1"/>
</dbReference>
<sequence length="637" mass="71351">MSTAALAVLSLIQCGRIDLAKELQSQTTIQQGQKLFQADLTTTSDLRLNKQGTPEHHFIYNKKTGLWNGITPWRDRADGPKAVELAIKFALNAEVVESLSVAKKELPKYGFDQDAISFECRNSLGDIIAEFEVGKASAWHKKIEGKEDIYVPTVYLRRTDEENDKHIYLCTDFTGNIRKLFNTEFKNFRDHRPFALNINKLRQVRLVRSKTEIVLERRAPDASWLLTKPLELKTDPEAVISYLVNLSKLEAIALHSTAQVALPEASEELQKISISNFGSDEETTLTVYPPAENAGSTYATVSNRDVVFELPLIATPKVSNHITQLPDSINSLRSRTMLHLNETDRADLRGIIVRSPTSGSAPVLISRIPKGRYKLLGHNNSKEDIDESVLANLLKQLITTPVKDFASDAAADFSPFGLDQPTVVIDFVFFYGPPIQLRFGKVTQNGPDGIPQDQYFANLRDSPIVWEVTGELISDIPTRSWDWQPKEIWTLPVIDIVGFTAQTEGQPELAITYDYLDDSFTATFGDQDVTQKLNPQRAKFFLNENHHLVAQQRLSPHNAQAQQALENPILTISITVQEFDNEGLPADKTTNTLEIAPATRSENNAFFYAKASNSSGYFILNKDTVAQLAARDIFEED</sequence>
<gene>
    <name evidence="2" type="ORF">ACFSQZ_05565</name>
</gene>
<keyword evidence="3" id="KW-1185">Reference proteome</keyword>
<name>A0ABW5E3S3_9BACT</name>
<dbReference type="Proteomes" id="UP001597297">
    <property type="component" value="Unassembled WGS sequence"/>
</dbReference>
<evidence type="ECO:0000259" key="1">
    <source>
        <dbReference type="Pfam" id="PF14238"/>
    </source>
</evidence>
<dbReference type="RefSeq" id="WP_377095428.1">
    <property type="nucleotide sequence ID" value="NZ_JBHSJM010000001.1"/>
</dbReference>
<dbReference type="EMBL" id="JBHUJC010000018">
    <property type="protein sequence ID" value="MFD2275928.1"/>
    <property type="molecule type" value="Genomic_DNA"/>
</dbReference>